<evidence type="ECO:0000256" key="1">
    <source>
        <dbReference type="ARBA" id="ARBA00022980"/>
    </source>
</evidence>
<reference evidence="5 6" key="1">
    <citation type="submission" date="2016-05" db="EMBL/GenBank/DDBJ databases">
        <title>First whole genome sequencing of Entamoeba histolytica HM1:IMSS-clone-6.</title>
        <authorList>
            <person name="Mukherjee Avik.K."/>
            <person name="Izumyama S."/>
            <person name="Nakada-Tsukui K."/>
            <person name="Nozaki T."/>
        </authorList>
    </citation>
    <scope>NUCLEOTIDE SEQUENCE [LARGE SCALE GENOMIC DNA]</scope>
    <source>
        <strain evidence="5 6">HM1:IMSS clone 6</strain>
    </source>
</reference>
<sequence length="61" mass="6994">MGKTHGGLTRAGKVRNQTKKVEQIDTGVKKRPSGRARIREAFNNRQELLSGERRFKFNPQN</sequence>
<organism evidence="5 6">
    <name type="scientific">Entamoeba histolytica</name>
    <dbReference type="NCBI Taxonomy" id="5759"/>
    <lineage>
        <taxon>Eukaryota</taxon>
        <taxon>Amoebozoa</taxon>
        <taxon>Evosea</taxon>
        <taxon>Archamoebae</taxon>
        <taxon>Mastigamoebida</taxon>
        <taxon>Entamoebidae</taxon>
        <taxon>Entamoeba</taxon>
    </lineage>
</organism>
<dbReference type="AlphaFoldDB" id="A0A5K1V805"/>
<dbReference type="PANTHER" id="PTHR12650">
    <property type="entry name" value="40S RIBOSOMAL PROTEIN S30/UBIQUITIN-LIKE PROTEIN FUBI"/>
    <property type="match status" value="1"/>
</dbReference>
<evidence type="ECO:0000313" key="5">
    <source>
        <dbReference type="EMBL" id="GAT99662.1"/>
    </source>
</evidence>
<keyword evidence="1 3" id="KW-0689">Ribosomal protein</keyword>
<dbReference type="PANTHER" id="PTHR12650:SF15">
    <property type="entry name" value="RIBOSOMAL PROTEIN S30, ISOFORM A"/>
    <property type="match status" value="1"/>
</dbReference>
<name>A0A5K1V805_ENTHI</name>
<dbReference type="GO" id="GO:0022627">
    <property type="term" value="C:cytosolic small ribosomal subunit"/>
    <property type="evidence" value="ECO:0007669"/>
    <property type="project" value="TreeGrafter"/>
</dbReference>
<dbReference type="Pfam" id="PF04758">
    <property type="entry name" value="Ribosomal_S30"/>
    <property type="match status" value="1"/>
</dbReference>
<comment type="caution">
    <text evidence="5">The sequence shown here is derived from an EMBL/GenBank/DDBJ whole genome shotgun (WGS) entry which is preliminary data.</text>
</comment>
<evidence type="ECO:0000256" key="2">
    <source>
        <dbReference type="ARBA" id="ARBA00023274"/>
    </source>
</evidence>
<evidence type="ECO:0000256" key="3">
    <source>
        <dbReference type="RuleBase" id="RU364011"/>
    </source>
</evidence>
<dbReference type="InterPro" id="IPR006846">
    <property type="entry name" value="Ribosomal_eS30"/>
</dbReference>
<dbReference type="Proteomes" id="UP000078387">
    <property type="component" value="Unassembled WGS sequence"/>
</dbReference>
<accession>A0A5K1V805</accession>
<keyword evidence="2 3" id="KW-0687">Ribonucleoprotein</keyword>
<dbReference type="VEuPathDB" id="AmoebaDB:EHI_088600"/>
<evidence type="ECO:0000256" key="4">
    <source>
        <dbReference type="SAM" id="MobiDB-lite"/>
    </source>
</evidence>
<feature type="region of interest" description="Disordered" evidence="4">
    <location>
        <begin position="1"/>
        <end position="32"/>
    </location>
</feature>
<dbReference type="GO" id="GO:0006412">
    <property type="term" value="P:translation"/>
    <property type="evidence" value="ECO:0007669"/>
    <property type="project" value="InterPro"/>
</dbReference>
<gene>
    <name evidence="5" type="ORF">CL6EHI_088600</name>
</gene>
<dbReference type="VEuPathDB" id="AmoebaDB:KM1_006630"/>
<dbReference type="GO" id="GO:0003735">
    <property type="term" value="F:structural constituent of ribosome"/>
    <property type="evidence" value="ECO:0007669"/>
    <property type="project" value="UniProtKB-UniRule"/>
</dbReference>
<protein>
    <recommendedName>
        <fullName evidence="3">40S ribosomal protein S30</fullName>
    </recommendedName>
</protein>
<dbReference type="VEuPathDB" id="AmoebaDB:EHI7A_103110"/>
<evidence type="ECO:0000313" key="6">
    <source>
        <dbReference type="Proteomes" id="UP000078387"/>
    </source>
</evidence>
<dbReference type="EMBL" id="BDEQ01000001">
    <property type="protein sequence ID" value="GAT99662.1"/>
    <property type="molecule type" value="Genomic_DNA"/>
</dbReference>
<dbReference type="VEuPathDB" id="AmoebaDB:EHI5A_161810"/>
<proteinExistence type="inferred from homology"/>
<comment type="similarity">
    <text evidence="3">Belongs to the eukaryotic ribosomal protein eS30 family.</text>
</comment>